<feature type="transmembrane region" description="Helical" evidence="1">
    <location>
        <begin position="140"/>
        <end position="161"/>
    </location>
</feature>
<reference evidence="2 3" key="1">
    <citation type="submission" date="2022-07" db="EMBL/GenBank/DDBJ databases">
        <title>Novel species in genus cellulomonas.</title>
        <authorList>
            <person name="Ye L."/>
        </authorList>
    </citation>
    <scope>NUCLEOTIDE SEQUENCE [LARGE SCALE GENOMIC DNA]</scope>
    <source>
        <strain evidence="3">zg-Y338</strain>
    </source>
</reference>
<evidence type="ECO:0000256" key="1">
    <source>
        <dbReference type="SAM" id="Phobius"/>
    </source>
</evidence>
<dbReference type="CDD" id="cd03498">
    <property type="entry name" value="SQR_TypeB_2_TM"/>
    <property type="match status" value="1"/>
</dbReference>
<keyword evidence="3" id="KW-1185">Reference proteome</keyword>
<accession>A0ABY5L1Y8</accession>
<keyword evidence="1" id="KW-0812">Transmembrane</keyword>
<keyword evidence="1" id="KW-0472">Membrane</keyword>
<dbReference type="RefSeq" id="WP_227569097.1">
    <property type="nucleotide sequence ID" value="NZ_CP101988.1"/>
</dbReference>
<name>A0ABY5L1Y8_9CELL</name>
<feature type="transmembrane region" description="Helical" evidence="1">
    <location>
        <begin position="99"/>
        <end position="119"/>
    </location>
</feature>
<evidence type="ECO:0000313" key="3">
    <source>
        <dbReference type="Proteomes" id="UP001316189"/>
    </source>
</evidence>
<keyword evidence="1" id="KW-1133">Transmembrane helix</keyword>
<dbReference type="Gene3D" id="1.20.1300.10">
    <property type="entry name" value="Fumarate reductase/succinate dehydrogenase, transmembrane subunit"/>
    <property type="match status" value="1"/>
</dbReference>
<sequence>MPSPITPGAEAGPATLPGSDPAALATGRVTNARIRKAPAVPSWVLKVVMAVTGTIFALFLLVHMFGNLKVFTGAEHFNEYAHWLHTILEPFLPWNGVLWILRVVLGASFVAHVVAAVLLKRRARASRGKVARKRMPLKTFAGRNMLVTGIVLFAFVGFHLMDLTIGTTGVAPETYTAGTTEASFAYQNLIASFQRPASSAFYIVALLTLFLHLAHGLVTVVHDLGMTGKRLRAVAFAVGGAMALAILLGNILIPIAVLTGIVK</sequence>
<proteinExistence type="predicted"/>
<dbReference type="SUPFAM" id="SSF81343">
    <property type="entry name" value="Fumarate reductase respiratory complex transmembrane subunits"/>
    <property type="match status" value="1"/>
</dbReference>
<evidence type="ECO:0000313" key="2">
    <source>
        <dbReference type="EMBL" id="UUI76802.1"/>
    </source>
</evidence>
<organism evidence="2 3">
    <name type="scientific">Cellulomonas chengniuliangii</name>
    <dbReference type="NCBI Taxonomy" id="2968084"/>
    <lineage>
        <taxon>Bacteria</taxon>
        <taxon>Bacillati</taxon>
        <taxon>Actinomycetota</taxon>
        <taxon>Actinomycetes</taxon>
        <taxon>Micrococcales</taxon>
        <taxon>Cellulomonadaceae</taxon>
        <taxon>Cellulomonas</taxon>
    </lineage>
</organism>
<dbReference type="Proteomes" id="UP001316189">
    <property type="component" value="Chromosome"/>
</dbReference>
<feature type="transmembrane region" description="Helical" evidence="1">
    <location>
        <begin position="43"/>
        <end position="65"/>
    </location>
</feature>
<feature type="transmembrane region" description="Helical" evidence="1">
    <location>
        <begin position="233"/>
        <end position="262"/>
    </location>
</feature>
<gene>
    <name evidence="2" type="ORF">NP064_08005</name>
</gene>
<dbReference type="EMBL" id="CP101988">
    <property type="protein sequence ID" value="UUI76802.1"/>
    <property type="molecule type" value="Genomic_DNA"/>
</dbReference>
<dbReference type="InterPro" id="IPR011138">
    <property type="entry name" value="Cytochrome_b-558"/>
</dbReference>
<dbReference type="NCBIfam" id="TIGR02046">
    <property type="entry name" value="sdhC_b558_fam"/>
    <property type="match status" value="1"/>
</dbReference>
<protein>
    <submittedName>
        <fullName evidence="2">Succinate dehydrogenase cytochrome b subunit</fullName>
    </submittedName>
</protein>
<dbReference type="InterPro" id="IPR034804">
    <property type="entry name" value="SQR/QFR_C/D"/>
</dbReference>
<feature type="transmembrane region" description="Helical" evidence="1">
    <location>
        <begin position="200"/>
        <end position="221"/>
    </location>
</feature>